<reference evidence="2" key="1">
    <citation type="submission" date="2023-07" db="EMBL/GenBank/DDBJ databases">
        <title>A chromosome-level genome assembly of Lolium multiflorum.</title>
        <authorList>
            <person name="Chen Y."/>
            <person name="Copetti D."/>
            <person name="Kolliker R."/>
            <person name="Studer B."/>
        </authorList>
    </citation>
    <scope>NUCLEOTIDE SEQUENCE</scope>
    <source>
        <strain evidence="2">02402/16</strain>
        <tissue evidence="2">Leaf</tissue>
    </source>
</reference>
<feature type="chain" id="PRO_5042211708" description="Secreted protein" evidence="1">
    <location>
        <begin position="21"/>
        <end position="113"/>
    </location>
</feature>
<dbReference type="Proteomes" id="UP001231189">
    <property type="component" value="Unassembled WGS sequence"/>
</dbReference>
<protein>
    <recommendedName>
        <fullName evidence="4">Secreted protein</fullName>
    </recommendedName>
</protein>
<keyword evidence="1" id="KW-0732">Signal</keyword>
<keyword evidence="3" id="KW-1185">Reference proteome</keyword>
<evidence type="ECO:0008006" key="4">
    <source>
        <dbReference type="Google" id="ProtNLM"/>
    </source>
</evidence>
<evidence type="ECO:0000256" key="1">
    <source>
        <dbReference type="SAM" id="SignalP"/>
    </source>
</evidence>
<evidence type="ECO:0000313" key="3">
    <source>
        <dbReference type="Proteomes" id="UP001231189"/>
    </source>
</evidence>
<organism evidence="2 3">
    <name type="scientific">Lolium multiflorum</name>
    <name type="common">Italian ryegrass</name>
    <name type="synonym">Lolium perenne subsp. multiflorum</name>
    <dbReference type="NCBI Taxonomy" id="4521"/>
    <lineage>
        <taxon>Eukaryota</taxon>
        <taxon>Viridiplantae</taxon>
        <taxon>Streptophyta</taxon>
        <taxon>Embryophyta</taxon>
        <taxon>Tracheophyta</taxon>
        <taxon>Spermatophyta</taxon>
        <taxon>Magnoliopsida</taxon>
        <taxon>Liliopsida</taxon>
        <taxon>Poales</taxon>
        <taxon>Poaceae</taxon>
        <taxon>BOP clade</taxon>
        <taxon>Pooideae</taxon>
        <taxon>Poodae</taxon>
        <taxon>Poeae</taxon>
        <taxon>Poeae Chloroplast Group 2 (Poeae type)</taxon>
        <taxon>Loliodinae</taxon>
        <taxon>Loliinae</taxon>
        <taxon>Lolium</taxon>
    </lineage>
</organism>
<accession>A0AAD8VY69</accession>
<name>A0AAD8VY69_LOLMU</name>
<dbReference type="EMBL" id="JAUUTY010000005">
    <property type="protein sequence ID" value="KAK1625938.1"/>
    <property type="molecule type" value="Genomic_DNA"/>
</dbReference>
<dbReference type="AlphaFoldDB" id="A0AAD8VY69"/>
<proteinExistence type="predicted"/>
<sequence length="113" mass="12324">MACLRCAVATSLAWLTRVSASLASLVLGTRMTTDGIERVASRTTGPIHLCSFSLRRSHTAHNLELLTISNQHQVVGHQNPCKIRGCDQLHFISCHQLVDRHQPGSGDNRKVGA</sequence>
<gene>
    <name evidence="2" type="ORF">QYE76_000253</name>
</gene>
<comment type="caution">
    <text evidence="2">The sequence shown here is derived from an EMBL/GenBank/DDBJ whole genome shotgun (WGS) entry which is preliminary data.</text>
</comment>
<feature type="signal peptide" evidence="1">
    <location>
        <begin position="1"/>
        <end position="20"/>
    </location>
</feature>
<evidence type="ECO:0000313" key="2">
    <source>
        <dbReference type="EMBL" id="KAK1625938.1"/>
    </source>
</evidence>